<dbReference type="STRING" id="1302689.RG47T_5188"/>
<protein>
    <submittedName>
        <fullName evidence="1">Uncharacterized protein</fullName>
    </submittedName>
</protein>
<dbReference type="EMBL" id="MPPL01000001">
    <property type="protein sequence ID" value="OKS89703.1"/>
    <property type="molecule type" value="Genomic_DNA"/>
</dbReference>
<name>A0A1Q6A6R1_9SPHI</name>
<dbReference type="Gene3D" id="3.20.20.100">
    <property type="entry name" value="NADP-dependent oxidoreductase domain"/>
    <property type="match status" value="1"/>
</dbReference>
<sequence length="47" mass="5110">MSLGTMNYGGKGFFKVMGTLDQAAVDEQFKVSIENGINFIDTANVYS</sequence>
<evidence type="ECO:0000313" key="1">
    <source>
        <dbReference type="EMBL" id="OKS89703.1"/>
    </source>
</evidence>
<proteinExistence type="predicted"/>
<dbReference type="AlphaFoldDB" id="A0A1Q6A6R1"/>
<evidence type="ECO:0000313" key="2">
    <source>
        <dbReference type="Proteomes" id="UP000186720"/>
    </source>
</evidence>
<organism evidence="1 2">
    <name type="scientific">Mucilaginibacter polytrichastri</name>
    <dbReference type="NCBI Taxonomy" id="1302689"/>
    <lineage>
        <taxon>Bacteria</taxon>
        <taxon>Pseudomonadati</taxon>
        <taxon>Bacteroidota</taxon>
        <taxon>Sphingobacteriia</taxon>
        <taxon>Sphingobacteriales</taxon>
        <taxon>Sphingobacteriaceae</taxon>
        <taxon>Mucilaginibacter</taxon>
    </lineage>
</organism>
<gene>
    <name evidence="1" type="ORF">RG47T_5188</name>
</gene>
<reference evidence="1 2" key="1">
    <citation type="submission" date="2016-11" db="EMBL/GenBank/DDBJ databases">
        <title>Whole Genome Sequencing of Mucilaginibacter polytrichastri RG4-7(T) isolated from the moss sample.</title>
        <authorList>
            <person name="Li Y."/>
        </authorList>
    </citation>
    <scope>NUCLEOTIDE SEQUENCE [LARGE SCALE GENOMIC DNA]</scope>
    <source>
        <strain evidence="1 2">RG4-7</strain>
    </source>
</reference>
<dbReference type="Proteomes" id="UP000186720">
    <property type="component" value="Unassembled WGS sequence"/>
</dbReference>
<comment type="caution">
    <text evidence="1">The sequence shown here is derived from an EMBL/GenBank/DDBJ whole genome shotgun (WGS) entry which is preliminary data.</text>
</comment>
<accession>A0A1Q6A6R1</accession>
<dbReference type="SUPFAM" id="SSF51430">
    <property type="entry name" value="NAD(P)-linked oxidoreductase"/>
    <property type="match status" value="1"/>
</dbReference>
<dbReference type="InterPro" id="IPR036812">
    <property type="entry name" value="NAD(P)_OxRdtase_dom_sf"/>
</dbReference>
<keyword evidence="2" id="KW-1185">Reference proteome</keyword>